<proteinExistence type="inferred from homology"/>
<comment type="subcellular location">
    <subcellularLocation>
        <location evidence="1">Endoplasmic reticulum membrane</location>
        <topology evidence="1">Multi-pass membrane protein</topology>
    </subcellularLocation>
</comment>
<evidence type="ECO:0000256" key="8">
    <source>
        <dbReference type="SAM" id="Phobius"/>
    </source>
</evidence>
<dbReference type="InterPro" id="IPR009582">
    <property type="entry name" value="Spc2/SPCS2"/>
</dbReference>
<dbReference type="HOGENOM" id="CLU_1525581_0_0_1"/>
<dbReference type="Proteomes" id="UP000054524">
    <property type="component" value="Unassembled WGS sequence"/>
</dbReference>
<gene>
    <name evidence="9" type="ORF">NERG_01967</name>
    <name evidence="10" type="ORF">NESG_01691</name>
</gene>
<reference evidence="9" key="1">
    <citation type="submission" date="2011-03" db="EMBL/GenBank/DDBJ databases">
        <title>The Genome Sequence of Nematocida sp1 strain ERTm2.</title>
        <authorList>
            <consortium name="The Broad Institute Genome Sequencing Platform"/>
            <consortium name="The Broad Institute Genome Sequencing Center for Infectious Disease"/>
            <person name="Cuomo C."/>
            <person name="Troemel E."/>
            <person name="Young S.K."/>
            <person name="Zeng Q."/>
            <person name="Gargeya S."/>
            <person name="Fitzgerald M."/>
            <person name="Haas B."/>
            <person name="Abouelleil A."/>
            <person name="Alvarado L."/>
            <person name="Arachchi H.M."/>
            <person name="Berlin A."/>
            <person name="Brown A."/>
            <person name="Chapman S.B."/>
            <person name="Chen Z."/>
            <person name="Dunbar C."/>
            <person name="Freedman E."/>
            <person name="Gearin G."/>
            <person name="Gellesch M."/>
            <person name="Goldberg J."/>
            <person name="Griggs A."/>
            <person name="Gujja S."/>
            <person name="Heilman E.R."/>
            <person name="Heiman D."/>
            <person name="Howarth C."/>
            <person name="Larson L."/>
            <person name="Lui A."/>
            <person name="MacDonald P.J.P."/>
            <person name="Mehta T."/>
            <person name="Montmayeur A."/>
            <person name="Murphy C."/>
            <person name="Neiman D."/>
            <person name="Pearson M."/>
            <person name="Priest M."/>
            <person name="Roberts A."/>
            <person name="Saif S."/>
            <person name="Shea T."/>
            <person name="Shenoy N."/>
            <person name="Sisk P."/>
            <person name="Stolte C."/>
            <person name="Sykes S."/>
            <person name="White J."/>
            <person name="Yandava C."/>
            <person name="Wortman J."/>
            <person name="Nusbaum C."/>
            <person name="Birren B."/>
        </authorList>
    </citation>
    <scope>NUCLEOTIDE SEQUENCE</scope>
    <source>
        <strain evidence="9">ERTm2</strain>
    </source>
</reference>
<dbReference type="Proteomes" id="UP000005622">
    <property type="component" value="Unassembled WGS sequence"/>
</dbReference>
<keyword evidence="7 8" id="KW-0472">Membrane</keyword>
<evidence type="ECO:0000313" key="9">
    <source>
        <dbReference type="EMBL" id="EHY64911.1"/>
    </source>
</evidence>
<keyword evidence="11" id="KW-1185">Reference proteome</keyword>
<accession>A0A086J0P2</accession>
<evidence type="ECO:0000313" key="11">
    <source>
        <dbReference type="Proteomes" id="UP000054524"/>
    </source>
</evidence>
<protein>
    <recommendedName>
        <fullName evidence="3">Signal peptidase complex subunit 2</fullName>
    </recommendedName>
</protein>
<dbReference type="GO" id="GO:0006465">
    <property type="term" value="P:signal peptide processing"/>
    <property type="evidence" value="ECO:0007669"/>
    <property type="project" value="InterPro"/>
</dbReference>
<feature type="transmembrane region" description="Helical" evidence="8">
    <location>
        <begin position="84"/>
        <end position="106"/>
    </location>
</feature>
<reference evidence="10 11" key="3">
    <citation type="journal article" date="2014" name="Genome Announc.">
        <title>Genome Sequence of the Microsporidian Species Nematocida sp1 Strain ERTm6 (ATCC PRA-372).</title>
        <authorList>
            <person name="Bakowski M.A."/>
            <person name="Priest M."/>
            <person name="Young S."/>
            <person name="Cuomo C.A."/>
            <person name="Troemel E.R."/>
        </authorList>
    </citation>
    <scope>NUCLEOTIDE SEQUENCE [LARGE SCALE GENOMIC DNA]</scope>
    <source>
        <strain evidence="10 11">ERTm6</strain>
    </source>
</reference>
<reference evidence="10" key="2">
    <citation type="submission" date="2012-10" db="EMBL/GenBank/DDBJ databases">
        <authorList>
            <consortium name="The Broad Institute Genome Sequencing Platform"/>
            <consortium name="The Broad Institute Genome Sequencing Center for Infectious Disease"/>
            <person name="Cuomo C."/>
            <person name="Troemel E."/>
            <person name="Walker B."/>
            <person name="Young S.K."/>
            <person name="Zeng Q."/>
            <person name="Gargeya S."/>
            <person name="Fitzgerald M."/>
            <person name="Haas B."/>
            <person name="Abouelleil A."/>
            <person name="Alvarado L."/>
            <person name="Arachchi H.M."/>
            <person name="Berlin A.M."/>
            <person name="Chapman S.B."/>
            <person name="Goldberg J."/>
            <person name="Griggs A."/>
            <person name="Gujja S."/>
            <person name="Hansen M."/>
            <person name="Howarth C."/>
            <person name="Imamovic A."/>
            <person name="Larimer J."/>
            <person name="McCowan C."/>
            <person name="Murphy C."/>
            <person name="Neiman D."/>
            <person name="Pearson M."/>
            <person name="Priest M."/>
            <person name="Roberts A."/>
            <person name="Saif S."/>
            <person name="Shea T."/>
            <person name="Sisk P."/>
            <person name="Sykes S."/>
            <person name="Wortman J."/>
            <person name="Nusbaum C."/>
            <person name="Birren B."/>
        </authorList>
    </citation>
    <scope>NUCLEOTIDE SEQUENCE</scope>
    <source>
        <strain evidence="10">ERTm6</strain>
    </source>
</reference>
<dbReference type="EMBL" id="AKIJ01000004">
    <property type="protein sequence ID" value="KFG25710.1"/>
    <property type="molecule type" value="Genomic_DNA"/>
</dbReference>
<organism evidence="9">
    <name type="scientific">Nematocida ausubeli (strain ATCC PRA-371 / ERTm2)</name>
    <name type="common">Nematode killer fungus</name>
    <dbReference type="NCBI Taxonomy" id="1913371"/>
    <lineage>
        <taxon>Eukaryota</taxon>
        <taxon>Fungi</taxon>
        <taxon>Fungi incertae sedis</taxon>
        <taxon>Microsporidia</taxon>
        <taxon>Nematocida</taxon>
    </lineage>
</organism>
<name>H8ZEE6_NEMA1</name>
<dbReference type="Pfam" id="PF06703">
    <property type="entry name" value="SPC25"/>
    <property type="match status" value="1"/>
</dbReference>
<keyword evidence="6 8" id="KW-1133">Transmembrane helix</keyword>
<feature type="transmembrane region" description="Helical" evidence="8">
    <location>
        <begin position="53"/>
        <end position="72"/>
    </location>
</feature>
<dbReference type="OrthoDB" id="29558at2759"/>
<accession>H8ZEE6</accession>
<dbReference type="EMBL" id="JH604637">
    <property type="protein sequence ID" value="EHY64911.1"/>
    <property type="molecule type" value="Genomic_DNA"/>
</dbReference>
<keyword evidence="4 8" id="KW-0812">Transmembrane</keyword>
<evidence type="ECO:0000256" key="3">
    <source>
        <dbReference type="ARBA" id="ARBA00017057"/>
    </source>
</evidence>
<dbReference type="STRING" id="944018.H8ZEE6"/>
<evidence type="ECO:0000256" key="1">
    <source>
        <dbReference type="ARBA" id="ARBA00004477"/>
    </source>
</evidence>
<evidence type="ECO:0000256" key="2">
    <source>
        <dbReference type="ARBA" id="ARBA00007324"/>
    </source>
</evidence>
<keyword evidence="5" id="KW-0256">Endoplasmic reticulum</keyword>
<evidence type="ECO:0000313" key="10">
    <source>
        <dbReference type="EMBL" id="KFG25710.1"/>
    </source>
</evidence>
<evidence type="ECO:0000256" key="5">
    <source>
        <dbReference type="ARBA" id="ARBA00022824"/>
    </source>
</evidence>
<evidence type="ECO:0000256" key="7">
    <source>
        <dbReference type="ARBA" id="ARBA00023136"/>
    </source>
</evidence>
<evidence type="ECO:0000256" key="4">
    <source>
        <dbReference type="ARBA" id="ARBA00022692"/>
    </source>
</evidence>
<sequence length="176" mass="19954">MKNPQSRNKPAKKEEIHPHLYDLSVIKSELDEILVEYLTELEKYQEDTIFTDIRIAIGIATASIAISVFLLVERAGLNANRIGIIVLLVSFWILAYAESIIMKVFFYHTFSGTKDTHKVKVITKIADTLPIYTILIYSGQKKIPSKTSIDIRSVYADNFLIVSGFRRIIKDCLSSA</sequence>
<dbReference type="GO" id="GO:0005787">
    <property type="term" value="C:signal peptidase complex"/>
    <property type="evidence" value="ECO:0007669"/>
    <property type="project" value="InterPro"/>
</dbReference>
<evidence type="ECO:0000256" key="6">
    <source>
        <dbReference type="ARBA" id="ARBA00022989"/>
    </source>
</evidence>
<comment type="similarity">
    <text evidence="2">Belongs to the SPCS2 family.</text>
</comment>
<dbReference type="AlphaFoldDB" id="H8ZEE6"/>